<evidence type="ECO:0000256" key="8">
    <source>
        <dbReference type="RuleBase" id="RU003793"/>
    </source>
</evidence>
<dbReference type="Pfam" id="PF06750">
    <property type="entry name" value="A24_N_bact"/>
    <property type="match status" value="1"/>
</dbReference>
<dbReference type="EMBL" id="BAABEX010000011">
    <property type="protein sequence ID" value="GAA4424152.1"/>
    <property type="molecule type" value="Genomic_DNA"/>
</dbReference>
<evidence type="ECO:0000256" key="6">
    <source>
        <dbReference type="ARBA" id="ARBA00022989"/>
    </source>
</evidence>
<feature type="transmembrane region" description="Helical" evidence="10">
    <location>
        <begin position="130"/>
        <end position="148"/>
    </location>
</feature>
<keyword evidence="7 10" id="KW-0472">Membrane</keyword>
<evidence type="ECO:0000313" key="14">
    <source>
        <dbReference type="Proteomes" id="UP001501788"/>
    </source>
</evidence>
<feature type="domain" description="Prepilin peptidase A24 N-terminal" evidence="12">
    <location>
        <begin position="15"/>
        <end position="124"/>
    </location>
</feature>
<proteinExistence type="inferred from homology"/>
<keyword evidence="9" id="KW-0808">Transferase</keyword>
<evidence type="ECO:0000256" key="1">
    <source>
        <dbReference type="ARBA" id="ARBA00004429"/>
    </source>
</evidence>
<keyword evidence="3" id="KW-1003">Cell membrane</keyword>
<evidence type="ECO:0000256" key="9">
    <source>
        <dbReference type="RuleBase" id="RU003794"/>
    </source>
</evidence>
<dbReference type="InterPro" id="IPR000045">
    <property type="entry name" value="Prepilin_IV_endopep_pep"/>
</dbReference>
<keyword evidence="14" id="KW-1185">Reference proteome</keyword>
<evidence type="ECO:0000259" key="11">
    <source>
        <dbReference type="Pfam" id="PF01478"/>
    </source>
</evidence>
<keyword evidence="6 10" id="KW-1133">Transmembrane helix</keyword>
<keyword evidence="9" id="KW-0378">Hydrolase</keyword>
<comment type="similarity">
    <text evidence="2 8">Belongs to the peptidase A24 family.</text>
</comment>
<dbReference type="PRINTS" id="PR00864">
    <property type="entry name" value="PREPILNPTASE"/>
</dbReference>
<protein>
    <recommendedName>
        <fullName evidence="9">Prepilin leader peptidase/N-methyltransferase</fullName>
        <ecNumber evidence="9">2.1.1.-</ecNumber>
        <ecNumber evidence="9">3.4.23.43</ecNumber>
    </recommendedName>
</protein>
<keyword evidence="4" id="KW-0997">Cell inner membrane</keyword>
<dbReference type="EC" id="2.1.1.-" evidence="9"/>
<evidence type="ECO:0000256" key="7">
    <source>
        <dbReference type="ARBA" id="ARBA00023136"/>
    </source>
</evidence>
<keyword evidence="9" id="KW-0511">Multifunctional enzyme</keyword>
<dbReference type="RefSeq" id="WP_425549564.1">
    <property type="nucleotide sequence ID" value="NZ_BAABEX010000011.1"/>
</dbReference>
<dbReference type="InterPro" id="IPR050882">
    <property type="entry name" value="Prepilin_peptidase/N-MTase"/>
</dbReference>
<sequence>MLGLQGMDALIAGTIGLLIGSFLNVVIHRLPRMMERAWAAECHDYLIEQGQTPPALPSDRFNLLTPRSRCPHCGHAVRWYENIPVLSYLVLRGRCSACKTRISWRYPIVELSTAALFAVCAWRWGLTPTALAWCGFSAALLVLALIDWDTTLLPDSITLPLLWAGLLAAMLRWTPVSVSDALWGAMGGYLSLWTVYWAFKLVTGKEGMGYGDFKLFAALGAWFGWTALVPIILVSSVIGAIVGIGMKLFKNLREGGYVPFGPFLAGAGFAAMIVGPQALLQRILGWLGL</sequence>
<evidence type="ECO:0000256" key="10">
    <source>
        <dbReference type="SAM" id="Phobius"/>
    </source>
</evidence>
<dbReference type="PANTHER" id="PTHR30487:SF0">
    <property type="entry name" value="PREPILIN LEADER PEPTIDASE_N-METHYLTRANSFERASE-RELATED"/>
    <property type="match status" value="1"/>
</dbReference>
<feature type="domain" description="Prepilin type IV endopeptidase peptidase" evidence="11">
    <location>
        <begin position="136"/>
        <end position="244"/>
    </location>
</feature>
<comment type="function">
    <text evidence="9">Plays an essential role in type IV pili and type II pseudopili formation by proteolytically removing the leader sequence from substrate proteins and subsequently monomethylating the alpha-amino group of the newly exposed N-terminal phenylalanine.</text>
</comment>
<comment type="caution">
    <text evidence="13">The sequence shown here is derived from an EMBL/GenBank/DDBJ whole genome shotgun (WGS) entry which is preliminary data.</text>
</comment>
<accession>A0ABP8L8G4</accession>
<gene>
    <name evidence="13" type="ORF">GCM10023090_17290</name>
</gene>
<reference evidence="14" key="1">
    <citation type="journal article" date="2019" name="Int. J. Syst. Evol. Microbiol.">
        <title>The Global Catalogue of Microorganisms (GCM) 10K type strain sequencing project: providing services to taxonomists for standard genome sequencing and annotation.</title>
        <authorList>
            <consortium name="The Broad Institute Genomics Platform"/>
            <consortium name="The Broad Institute Genome Sequencing Center for Infectious Disease"/>
            <person name="Wu L."/>
            <person name="Ma J."/>
        </authorList>
    </citation>
    <scope>NUCLEOTIDE SEQUENCE [LARGE SCALE GENOMIC DNA]</scope>
    <source>
        <strain evidence="14">JCM 31890</strain>
    </source>
</reference>
<evidence type="ECO:0000256" key="5">
    <source>
        <dbReference type="ARBA" id="ARBA00022692"/>
    </source>
</evidence>
<dbReference type="InterPro" id="IPR010627">
    <property type="entry name" value="Prepilin_pept_A24_N"/>
</dbReference>
<feature type="transmembrane region" description="Helical" evidence="10">
    <location>
        <begin position="157"/>
        <end position="175"/>
    </location>
</feature>
<dbReference type="Proteomes" id="UP001501788">
    <property type="component" value="Unassembled WGS sequence"/>
</dbReference>
<dbReference type="Pfam" id="PF01478">
    <property type="entry name" value="Peptidase_A24"/>
    <property type="match status" value="1"/>
</dbReference>
<dbReference type="PANTHER" id="PTHR30487">
    <property type="entry name" value="TYPE 4 PREPILIN-LIKE PROTEINS LEADER PEPTIDE-PROCESSING ENZYME"/>
    <property type="match status" value="1"/>
</dbReference>
<name>A0ABP8L8G4_9BURK</name>
<comment type="catalytic activity">
    <reaction evidence="9">
        <text>Typically cleaves a -Gly-|-Phe- bond to release an N-terminal, basic peptide of 5-8 residues from type IV prepilin, and then N-methylates the new N-terminal amino group, the methyl donor being S-adenosyl-L-methionine.</text>
        <dbReference type="EC" id="3.4.23.43"/>
    </reaction>
</comment>
<organism evidence="13 14">
    <name type="scientific">Acidovorax lacteus</name>
    <dbReference type="NCBI Taxonomy" id="1924988"/>
    <lineage>
        <taxon>Bacteria</taxon>
        <taxon>Pseudomonadati</taxon>
        <taxon>Pseudomonadota</taxon>
        <taxon>Betaproteobacteria</taxon>
        <taxon>Burkholderiales</taxon>
        <taxon>Comamonadaceae</taxon>
        <taxon>Acidovorax</taxon>
    </lineage>
</organism>
<keyword evidence="5 9" id="KW-0812">Transmembrane</keyword>
<evidence type="ECO:0000256" key="4">
    <source>
        <dbReference type="ARBA" id="ARBA00022519"/>
    </source>
</evidence>
<evidence type="ECO:0000256" key="2">
    <source>
        <dbReference type="ARBA" id="ARBA00005801"/>
    </source>
</evidence>
<feature type="transmembrane region" description="Helical" evidence="10">
    <location>
        <begin position="257"/>
        <end position="280"/>
    </location>
</feature>
<feature type="transmembrane region" description="Helical" evidence="10">
    <location>
        <begin position="6"/>
        <end position="27"/>
    </location>
</feature>
<feature type="transmembrane region" description="Helical" evidence="10">
    <location>
        <begin position="215"/>
        <end position="245"/>
    </location>
</feature>
<keyword evidence="9" id="KW-0489">Methyltransferase</keyword>
<evidence type="ECO:0000259" key="12">
    <source>
        <dbReference type="Pfam" id="PF06750"/>
    </source>
</evidence>
<keyword evidence="9" id="KW-0645">Protease</keyword>
<dbReference type="InterPro" id="IPR014032">
    <property type="entry name" value="Peptidase_A24A_bac"/>
</dbReference>
<feature type="transmembrane region" description="Helical" evidence="10">
    <location>
        <begin position="181"/>
        <end position="203"/>
    </location>
</feature>
<evidence type="ECO:0000313" key="13">
    <source>
        <dbReference type="EMBL" id="GAA4424152.1"/>
    </source>
</evidence>
<comment type="subcellular location">
    <subcellularLocation>
        <location evidence="1">Cell inner membrane</location>
        <topology evidence="1">Multi-pass membrane protein</topology>
    </subcellularLocation>
    <subcellularLocation>
        <location evidence="9">Cell membrane</location>
        <topology evidence="9">Multi-pass membrane protein</topology>
    </subcellularLocation>
</comment>
<dbReference type="Gene3D" id="1.20.120.1220">
    <property type="match status" value="1"/>
</dbReference>
<evidence type="ECO:0000256" key="3">
    <source>
        <dbReference type="ARBA" id="ARBA00022475"/>
    </source>
</evidence>
<dbReference type="EC" id="3.4.23.43" evidence="9"/>